<feature type="compositionally biased region" description="Basic and acidic residues" evidence="1">
    <location>
        <begin position="385"/>
        <end position="395"/>
    </location>
</feature>
<dbReference type="PANTHER" id="PTHR38166:SF1">
    <property type="entry name" value="C2H2-TYPE DOMAIN-CONTAINING PROTEIN"/>
    <property type="match status" value="1"/>
</dbReference>
<accession>A0A545ULD5</accession>
<evidence type="ECO:0000256" key="1">
    <source>
        <dbReference type="SAM" id="MobiDB-lite"/>
    </source>
</evidence>
<feature type="region of interest" description="Disordered" evidence="1">
    <location>
        <begin position="172"/>
        <end position="216"/>
    </location>
</feature>
<evidence type="ECO:0008006" key="4">
    <source>
        <dbReference type="Google" id="ProtNLM"/>
    </source>
</evidence>
<dbReference type="AlphaFoldDB" id="A0A545ULD5"/>
<name>A0A545ULD5_9HYPO</name>
<evidence type="ECO:0000313" key="2">
    <source>
        <dbReference type="EMBL" id="TQV90267.1"/>
    </source>
</evidence>
<comment type="caution">
    <text evidence="2">The sequence shown here is derived from an EMBL/GenBank/DDBJ whole genome shotgun (WGS) entry which is preliminary data.</text>
</comment>
<sequence>MWPTLSASPTDGAQESQNLIDFRDPSRQTSHHGYDFGTYSTSSQVAPVENFPSSRVQSLESIPTVPVANSPLLNPSSLQFHSVYPPLTGGGGNDPFAMLQQACDWTAYTPVTDLYHGGYDSIHTNSTLGTEAVKRDYFSVDSLSDNPFETEHNASRSGSSVGLVTHPAVSSGVTSKTLVGTTGRRMSSRKEDTASGDERLTPEDENSRHRPQVSRKERPFACPFYRRWPTRHFECMNRKLSRIQDVKQHIYRRHSKSPFYCPRCSKVFACPDLRDKHILEARCSPATTSSACSSDVISAQVQISLKNRTSRGLSPIDQWYGIWDLIFPDMSRPKNVHFDSLATEMMSTVKDLWKNEGQRIIPCLMRPNTAQPIDEADLQTPMAEMPDKAQDHSEGEPSQEQGVTAGARDSQGDQRTDGSSVEGRSGGFAKDDENSYEPSPPDQFDNVCYSLDGFPRSIIVDASYNHAQILGV</sequence>
<keyword evidence="3" id="KW-1185">Reference proteome</keyword>
<organism evidence="2 3">
    <name type="scientific">Cordyceps javanica</name>
    <dbReference type="NCBI Taxonomy" id="43265"/>
    <lineage>
        <taxon>Eukaryota</taxon>
        <taxon>Fungi</taxon>
        <taxon>Dikarya</taxon>
        <taxon>Ascomycota</taxon>
        <taxon>Pezizomycotina</taxon>
        <taxon>Sordariomycetes</taxon>
        <taxon>Hypocreomycetidae</taxon>
        <taxon>Hypocreales</taxon>
        <taxon>Cordycipitaceae</taxon>
        <taxon>Cordyceps</taxon>
    </lineage>
</organism>
<protein>
    <recommendedName>
        <fullName evidence="4">C2H2-type domain-containing protein</fullName>
    </recommendedName>
</protein>
<dbReference type="Gene3D" id="3.30.160.60">
    <property type="entry name" value="Classic Zinc Finger"/>
    <property type="match status" value="1"/>
</dbReference>
<reference evidence="2 3" key="1">
    <citation type="journal article" date="2019" name="Appl. Microbiol. Biotechnol.">
        <title>Genome sequence of Isaria javanica and comparative genome analysis insights into family S53 peptidase evolution in fungal entomopathogens.</title>
        <authorList>
            <person name="Lin R."/>
            <person name="Zhang X."/>
            <person name="Xin B."/>
            <person name="Zou M."/>
            <person name="Gao Y."/>
            <person name="Qin F."/>
            <person name="Hu Q."/>
            <person name="Xie B."/>
            <person name="Cheng X."/>
        </authorList>
    </citation>
    <scope>NUCLEOTIDE SEQUENCE [LARGE SCALE GENOMIC DNA]</scope>
    <source>
        <strain evidence="2 3">IJ1G</strain>
    </source>
</reference>
<dbReference type="EMBL" id="SPUK01000029">
    <property type="protein sequence ID" value="TQV90267.1"/>
    <property type="molecule type" value="Genomic_DNA"/>
</dbReference>
<proteinExistence type="predicted"/>
<gene>
    <name evidence="2" type="ORF">IF1G_11026</name>
</gene>
<feature type="region of interest" description="Disordered" evidence="1">
    <location>
        <begin position="383"/>
        <end position="444"/>
    </location>
</feature>
<feature type="compositionally biased region" description="Basic and acidic residues" evidence="1">
    <location>
        <begin position="188"/>
        <end position="216"/>
    </location>
</feature>
<dbReference type="PANTHER" id="PTHR38166">
    <property type="entry name" value="C2H2-TYPE DOMAIN-CONTAINING PROTEIN-RELATED"/>
    <property type="match status" value="1"/>
</dbReference>
<evidence type="ECO:0000313" key="3">
    <source>
        <dbReference type="Proteomes" id="UP000315783"/>
    </source>
</evidence>
<dbReference type="STRING" id="43265.A0A545ULD5"/>
<dbReference type="Proteomes" id="UP000315783">
    <property type="component" value="Unassembled WGS sequence"/>
</dbReference>
<dbReference type="OrthoDB" id="3521097at2759"/>